<comment type="similarity">
    <text evidence="2 10">Belongs to the SecG family.</text>
</comment>
<dbReference type="KEGG" id="epo:Epro_0107"/>
<dbReference type="NCBIfam" id="TIGR00810">
    <property type="entry name" value="secG"/>
    <property type="match status" value="1"/>
</dbReference>
<protein>
    <recommendedName>
        <fullName evidence="10">Protein-export membrane protein SecG</fullName>
    </recommendedName>
</protein>
<evidence type="ECO:0000256" key="10">
    <source>
        <dbReference type="RuleBase" id="RU365087"/>
    </source>
</evidence>
<dbReference type="RefSeq" id="WP_052569612.1">
    <property type="nucleotide sequence ID" value="NZ_CP009498.1"/>
</dbReference>
<sequence length="99" mass="10333">MNILYTFVEIVHYIVCISLILIVLFQAGKSGGMAGIFGGGSSDQIFNAPSGMAFIKKVTVVMACVFVVTSITLTKLSTDNSFKSVIGSSPVAAAPSQPQ</sequence>
<evidence type="ECO:0000256" key="9">
    <source>
        <dbReference type="ARBA" id="ARBA00023136"/>
    </source>
</evidence>
<dbReference type="GO" id="GO:0015450">
    <property type="term" value="F:protein-transporting ATPase activity"/>
    <property type="evidence" value="ECO:0007669"/>
    <property type="project" value="UniProtKB-UniRule"/>
</dbReference>
<evidence type="ECO:0000256" key="1">
    <source>
        <dbReference type="ARBA" id="ARBA00004651"/>
    </source>
</evidence>
<evidence type="ECO:0000256" key="8">
    <source>
        <dbReference type="ARBA" id="ARBA00023010"/>
    </source>
</evidence>
<dbReference type="AlphaFoldDB" id="A0A0G3WFU8"/>
<dbReference type="PANTHER" id="PTHR34182">
    <property type="entry name" value="PROTEIN-EXPORT MEMBRANE PROTEIN SECG"/>
    <property type="match status" value="1"/>
</dbReference>
<dbReference type="EMBL" id="CP009498">
    <property type="protein sequence ID" value="AKL97486.1"/>
    <property type="molecule type" value="Genomic_DNA"/>
</dbReference>
<keyword evidence="5 10" id="KW-0812">Transmembrane</keyword>
<evidence type="ECO:0000313" key="11">
    <source>
        <dbReference type="EMBL" id="AKL97486.1"/>
    </source>
</evidence>
<keyword evidence="6 10" id="KW-0653">Protein transport</keyword>
<dbReference type="GO" id="GO:0005886">
    <property type="term" value="C:plasma membrane"/>
    <property type="evidence" value="ECO:0007669"/>
    <property type="project" value="UniProtKB-SubCell"/>
</dbReference>
<gene>
    <name evidence="11" type="primary">secG</name>
    <name evidence="11" type="ORF">Epro_0107</name>
</gene>
<name>A0A0G3WFU8_9BACT</name>
<evidence type="ECO:0000256" key="4">
    <source>
        <dbReference type="ARBA" id="ARBA00022475"/>
    </source>
</evidence>
<evidence type="ECO:0000256" key="2">
    <source>
        <dbReference type="ARBA" id="ARBA00008445"/>
    </source>
</evidence>
<dbReference type="PANTHER" id="PTHR34182:SF1">
    <property type="entry name" value="PROTEIN-EXPORT MEMBRANE PROTEIN SECG"/>
    <property type="match status" value="1"/>
</dbReference>
<dbReference type="PRINTS" id="PR01651">
    <property type="entry name" value="SECGEXPORT"/>
</dbReference>
<dbReference type="Proteomes" id="UP000035337">
    <property type="component" value="Chromosome"/>
</dbReference>
<dbReference type="GO" id="GO:0043952">
    <property type="term" value="P:protein transport by the Sec complex"/>
    <property type="evidence" value="ECO:0007669"/>
    <property type="project" value="TreeGrafter"/>
</dbReference>
<dbReference type="InterPro" id="IPR004692">
    <property type="entry name" value="SecG"/>
</dbReference>
<evidence type="ECO:0000256" key="5">
    <source>
        <dbReference type="ARBA" id="ARBA00022692"/>
    </source>
</evidence>
<dbReference type="OrthoDB" id="9998039at2"/>
<evidence type="ECO:0000313" key="12">
    <source>
        <dbReference type="Proteomes" id="UP000035337"/>
    </source>
</evidence>
<evidence type="ECO:0000256" key="6">
    <source>
        <dbReference type="ARBA" id="ARBA00022927"/>
    </source>
</evidence>
<comment type="subcellular location">
    <subcellularLocation>
        <location evidence="1 10">Cell membrane</location>
        <topology evidence="1 10">Multi-pass membrane protein</topology>
    </subcellularLocation>
</comment>
<dbReference type="Pfam" id="PF03840">
    <property type="entry name" value="SecG"/>
    <property type="match status" value="1"/>
</dbReference>
<keyword evidence="9 10" id="KW-0472">Membrane</keyword>
<keyword evidence="8 10" id="KW-0811">Translocation</keyword>
<dbReference type="GO" id="GO:0065002">
    <property type="term" value="P:intracellular protein transmembrane transport"/>
    <property type="evidence" value="ECO:0007669"/>
    <property type="project" value="TreeGrafter"/>
</dbReference>
<comment type="function">
    <text evidence="10">Involved in protein export. Participates in an early event of protein translocation.</text>
</comment>
<keyword evidence="4 10" id="KW-1003">Cell membrane</keyword>
<feature type="transmembrane region" description="Helical" evidence="10">
    <location>
        <begin position="6"/>
        <end position="25"/>
    </location>
</feature>
<feature type="transmembrane region" description="Helical" evidence="10">
    <location>
        <begin position="54"/>
        <end position="73"/>
    </location>
</feature>
<reference evidence="11 12" key="1">
    <citation type="submission" date="2014-09" db="EMBL/GenBank/DDBJ databases">
        <title>Complete genome sequence of Endomicrobium proavitum.</title>
        <authorList>
            <person name="Zheng H."/>
        </authorList>
    </citation>
    <scope>NUCLEOTIDE SEQUENCE [LARGE SCALE GENOMIC DNA]</scope>
    <source>
        <strain evidence="11 12">Rsa215</strain>
    </source>
</reference>
<keyword evidence="12" id="KW-1185">Reference proteome</keyword>
<organism evidence="11 12">
    <name type="scientific">Endomicrobium proavitum</name>
    <dbReference type="NCBI Taxonomy" id="1408281"/>
    <lineage>
        <taxon>Bacteria</taxon>
        <taxon>Pseudomonadati</taxon>
        <taxon>Elusimicrobiota</taxon>
        <taxon>Endomicrobiia</taxon>
        <taxon>Endomicrobiales</taxon>
        <taxon>Endomicrobiaceae</taxon>
        <taxon>Endomicrobium</taxon>
    </lineage>
</organism>
<evidence type="ECO:0000256" key="7">
    <source>
        <dbReference type="ARBA" id="ARBA00022989"/>
    </source>
</evidence>
<evidence type="ECO:0000256" key="3">
    <source>
        <dbReference type="ARBA" id="ARBA00022448"/>
    </source>
</evidence>
<dbReference type="STRING" id="1408281.Epro_0107"/>
<accession>A0A0G3WFU8</accession>
<keyword evidence="7 10" id="KW-1133">Transmembrane helix</keyword>
<keyword evidence="3 10" id="KW-0813">Transport</keyword>
<proteinExistence type="inferred from homology"/>
<dbReference type="GO" id="GO:0009306">
    <property type="term" value="P:protein secretion"/>
    <property type="evidence" value="ECO:0007669"/>
    <property type="project" value="UniProtKB-UniRule"/>
</dbReference>